<organism evidence="11 12">
    <name type="scientific">Lachnellula hyalina</name>
    <dbReference type="NCBI Taxonomy" id="1316788"/>
    <lineage>
        <taxon>Eukaryota</taxon>
        <taxon>Fungi</taxon>
        <taxon>Dikarya</taxon>
        <taxon>Ascomycota</taxon>
        <taxon>Pezizomycotina</taxon>
        <taxon>Leotiomycetes</taxon>
        <taxon>Helotiales</taxon>
        <taxon>Lachnaceae</taxon>
        <taxon>Lachnellula</taxon>
    </lineage>
</organism>
<evidence type="ECO:0000256" key="7">
    <source>
        <dbReference type="ARBA" id="ARBA00023295"/>
    </source>
</evidence>
<protein>
    <submittedName>
        <fullName evidence="11">Alpha-L-rhamnosidase</fullName>
    </submittedName>
</protein>
<evidence type="ECO:0000256" key="8">
    <source>
        <dbReference type="ARBA" id="ARBA00023316"/>
    </source>
</evidence>
<keyword evidence="6" id="KW-0325">Glycoprotein</keyword>
<reference evidence="11 12" key="1">
    <citation type="submission" date="2018-05" db="EMBL/GenBank/DDBJ databases">
        <title>Genome sequencing and assembly of the regulated plant pathogen Lachnellula willkommii and related sister species for the development of diagnostic species identification markers.</title>
        <authorList>
            <person name="Giroux E."/>
            <person name="Bilodeau G."/>
        </authorList>
    </citation>
    <scope>NUCLEOTIDE SEQUENCE [LARGE SCALE GENOMIC DNA]</scope>
    <source>
        <strain evidence="11 12">CBS 185.66</strain>
    </source>
</reference>
<dbReference type="InterPro" id="IPR011050">
    <property type="entry name" value="Pectin_lyase_fold/virulence"/>
</dbReference>
<keyword evidence="3" id="KW-0964">Secreted</keyword>
<keyword evidence="4 10" id="KW-0732">Signal</keyword>
<comment type="similarity">
    <text evidence="2 9">Belongs to the glycosyl hydrolase 28 family.</text>
</comment>
<name>A0A8H8TUX1_9HELO</name>
<sequence>MKLFNILFPMIISIRAAIASLIAEASTQNLEFKTCVVNPGGNSSIDDAPAIIDAFTQCGHNGKILFLNETYHVNTVLNTTGLKNCEVDLRGTLLILQSSAWVFGGDNINFQGHGYGTLNGSGQAWYTFIHGKSNYPGRPHAITIANTTNSVFEGIKFVQSQMWTMTVIHSKNVLLQDIYVNNAGNDGTTSSNTDGANTIFSDHITFKRWDITNGDDSIAFKANSTNIRVLDSTFHNGLGIAFGSIGQYKGEFNTIENIRVKNITCYNTLHGAYVKTWTGQQVGYPPNGGGGGLGFMKDILLSDFTLNNLRGIPFSISQCTTFSGVAGACNTSLFEIEDLTFENVAGTIGTNPIASLQCSAAAPCKNITLQNIDLALRNGTAASGYNCDAVFGSIGFNCTGFTCGTSSATGSC</sequence>
<comment type="subcellular location">
    <subcellularLocation>
        <location evidence="1">Secreted</location>
    </subcellularLocation>
</comment>
<evidence type="ECO:0000256" key="3">
    <source>
        <dbReference type="ARBA" id="ARBA00022525"/>
    </source>
</evidence>
<keyword evidence="8" id="KW-0961">Cell wall biogenesis/degradation</keyword>
<dbReference type="Pfam" id="PF00295">
    <property type="entry name" value="Glyco_hydro_28"/>
    <property type="match status" value="1"/>
</dbReference>
<evidence type="ECO:0000256" key="2">
    <source>
        <dbReference type="ARBA" id="ARBA00008834"/>
    </source>
</evidence>
<dbReference type="GO" id="GO:0071555">
    <property type="term" value="P:cell wall organization"/>
    <property type="evidence" value="ECO:0007669"/>
    <property type="project" value="UniProtKB-KW"/>
</dbReference>
<evidence type="ECO:0000256" key="1">
    <source>
        <dbReference type="ARBA" id="ARBA00004613"/>
    </source>
</evidence>
<evidence type="ECO:0000256" key="6">
    <source>
        <dbReference type="ARBA" id="ARBA00023180"/>
    </source>
</evidence>
<dbReference type="PANTHER" id="PTHR31736">
    <property type="match status" value="1"/>
</dbReference>
<keyword evidence="5 9" id="KW-0378">Hydrolase</keyword>
<comment type="caution">
    <text evidence="11">The sequence shown here is derived from an EMBL/GenBank/DDBJ whole genome shotgun (WGS) entry which is preliminary data.</text>
</comment>
<keyword evidence="7 9" id="KW-0326">Glycosidase</keyword>
<dbReference type="GO" id="GO:0005975">
    <property type="term" value="P:carbohydrate metabolic process"/>
    <property type="evidence" value="ECO:0007669"/>
    <property type="project" value="InterPro"/>
</dbReference>
<keyword evidence="12" id="KW-1185">Reference proteome</keyword>
<dbReference type="Proteomes" id="UP000431533">
    <property type="component" value="Unassembled WGS sequence"/>
</dbReference>
<evidence type="ECO:0000256" key="9">
    <source>
        <dbReference type="RuleBase" id="RU361169"/>
    </source>
</evidence>
<dbReference type="OrthoDB" id="187139at2759"/>
<dbReference type="AlphaFoldDB" id="A0A8H8TUX1"/>
<dbReference type="Gene3D" id="2.160.20.10">
    <property type="entry name" value="Single-stranded right-handed beta-helix, Pectin lyase-like"/>
    <property type="match status" value="1"/>
</dbReference>
<accession>A0A8H8TUX1</accession>
<evidence type="ECO:0000256" key="5">
    <source>
        <dbReference type="ARBA" id="ARBA00022801"/>
    </source>
</evidence>
<dbReference type="PANTHER" id="PTHR31736:SF8">
    <property type="entry name" value="PUTATIVE (AFU_ORTHOLOGUE AFUA_7G06410)-RELATED"/>
    <property type="match status" value="1"/>
</dbReference>
<feature type="chain" id="PRO_5034124845" evidence="10">
    <location>
        <begin position="28"/>
        <end position="412"/>
    </location>
</feature>
<evidence type="ECO:0000313" key="12">
    <source>
        <dbReference type="Proteomes" id="UP000431533"/>
    </source>
</evidence>
<dbReference type="GeneID" id="41988654"/>
<evidence type="ECO:0000256" key="10">
    <source>
        <dbReference type="SAM" id="SignalP"/>
    </source>
</evidence>
<proteinExistence type="inferred from homology"/>
<dbReference type="InterPro" id="IPR012334">
    <property type="entry name" value="Pectin_lyas_fold"/>
</dbReference>
<evidence type="ECO:0000256" key="4">
    <source>
        <dbReference type="ARBA" id="ARBA00022729"/>
    </source>
</evidence>
<dbReference type="GO" id="GO:0004650">
    <property type="term" value="F:polygalacturonase activity"/>
    <property type="evidence" value="ECO:0007669"/>
    <property type="project" value="InterPro"/>
</dbReference>
<dbReference type="GO" id="GO:0005576">
    <property type="term" value="C:extracellular region"/>
    <property type="evidence" value="ECO:0007669"/>
    <property type="project" value="UniProtKB-SubCell"/>
</dbReference>
<feature type="signal peptide" evidence="10">
    <location>
        <begin position="1"/>
        <end position="27"/>
    </location>
</feature>
<dbReference type="InterPro" id="IPR000743">
    <property type="entry name" value="Glyco_hydro_28"/>
</dbReference>
<evidence type="ECO:0000313" key="11">
    <source>
        <dbReference type="EMBL" id="TVY22722.1"/>
    </source>
</evidence>
<dbReference type="RefSeq" id="XP_031001510.1">
    <property type="nucleotide sequence ID" value="XM_031153376.1"/>
</dbReference>
<dbReference type="SUPFAM" id="SSF51126">
    <property type="entry name" value="Pectin lyase-like"/>
    <property type="match status" value="1"/>
</dbReference>
<dbReference type="EMBL" id="QGMH01000236">
    <property type="protein sequence ID" value="TVY22722.1"/>
    <property type="molecule type" value="Genomic_DNA"/>
</dbReference>
<gene>
    <name evidence="11" type="primary">rgxB_0</name>
    <name evidence="11" type="ORF">LHYA1_G008456</name>
</gene>